<dbReference type="Proteomes" id="UP001152087">
    <property type="component" value="Unassembled WGS sequence"/>
</dbReference>
<keyword evidence="3" id="KW-1185">Reference proteome</keyword>
<gene>
    <name evidence="2" type="ORF">NW755_009352</name>
</gene>
<dbReference type="EMBL" id="JAOQAV010000028">
    <property type="protein sequence ID" value="KAJ4183813.1"/>
    <property type="molecule type" value="Genomic_DNA"/>
</dbReference>
<evidence type="ECO:0008006" key="4">
    <source>
        <dbReference type="Google" id="ProtNLM"/>
    </source>
</evidence>
<dbReference type="AlphaFoldDB" id="A0A9W8QZY8"/>
<proteinExistence type="predicted"/>
<organism evidence="2 3">
    <name type="scientific">Fusarium falciforme</name>
    <dbReference type="NCBI Taxonomy" id="195108"/>
    <lineage>
        <taxon>Eukaryota</taxon>
        <taxon>Fungi</taxon>
        <taxon>Dikarya</taxon>
        <taxon>Ascomycota</taxon>
        <taxon>Pezizomycotina</taxon>
        <taxon>Sordariomycetes</taxon>
        <taxon>Hypocreomycetidae</taxon>
        <taxon>Hypocreales</taxon>
        <taxon>Nectriaceae</taxon>
        <taxon>Fusarium</taxon>
        <taxon>Fusarium solani species complex</taxon>
    </lineage>
</organism>
<evidence type="ECO:0000256" key="1">
    <source>
        <dbReference type="SAM" id="Coils"/>
    </source>
</evidence>
<feature type="coiled-coil region" evidence="1">
    <location>
        <begin position="30"/>
        <end position="57"/>
    </location>
</feature>
<evidence type="ECO:0000313" key="2">
    <source>
        <dbReference type="EMBL" id="KAJ4183813.1"/>
    </source>
</evidence>
<dbReference type="PANTHER" id="PTHR10039">
    <property type="entry name" value="AMELOGENIN"/>
    <property type="match status" value="1"/>
</dbReference>
<protein>
    <recommendedName>
        <fullName evidence="4">Fungal N-terminal domain-containing protein</fullName>
    </recommendedName>
</protein>
<name>A0A9W8QZY8_9HYPO</name>
<accession>A0A9W8QZY8</accession>
<comment type="caution">
    <text evidence="2">The sequence shown here is derived from an EMBL/GenBank/DDBJ whole genome shotgun (WGS) entry which is preliminary data.</text>
</comment>
<reference evidence="2" key="1">
    <citation type="submission" date="2022-09" db="EMBL/GenBank/DDBJ databases">
        <title>Fusarium specimens isolated from Avocado Roots.</title>
        <authorList>
            <person name="Stajich J."/>
            <person name="Roper C."/>
            <person name="Heimlech-Rivalta G."/>
        </authorList>
    </citation>
    <scope>NUCLEOTIDE SEQUENCE</scope>
    <source>
        <strain evidence="2">A02</strain>
    </source>
</reference>
<evidence type="ECO:0000313" key="3">
    <source>
        <dbReference type="Proteomes" id="UP001152087"/>
    </source>
</evidence>
<keyword evidence="1" id="KW-0175">Coiled coil</keyword>
<dbReference type="PANTHER" id="PTHR10039:SF14">
    <property type="entry name" value="NACHT DOMAIN-CONTAINING PROTEIN"/>
    <property type="match status" value="1"/>
</dbReference>
<sequence length="780" mass="87962">MEVVGVIAAIPGLIEIVQALTTAVQGLAKRKVATKTAEELHLQLKDIEETLKDLQNRWRQNPLGQSQLQRLSPALTQLRLELSSIKDKLQSSKITKDPARFFRKAIFLTTSLDKTLKESLTRLTQAKTSLTLILAHHHDRQAEVFKELRRCYSIREIKKTLSQVPHDLDREYHRLFQRLMGRTGGTLAKPSISMKRARGILSTILACPEPLTAEELCYAYASQENTSGNIEDDLIAAEGITDSCGDFLRVTEGRYHLVHTSAADFLTRPAEEWRDEDSDIDYFRVDPGEAQQSMCTACLGYMETLDWGYPLTDNGARDLPSKYPFFLHSTKFFPYHFAKAMALGRGSWANPYLAQFAGTRQACLLFEYAASTAQNGLQDGEMGELLYWLELVDAGINLPISQFIHAYEIELEHRRHQFGPANSRYQSWEALSLLFPVDLPQKRDIQPLAGFSKPEKLVSRIRETPFRALPDYLAQPQNLGIPQVSQKVQALSNVLGGFRETATDLMALSMDSLPAPMIFFGKALAAYRSDWSMAQRLATISIRKSKGKGDLFEAACLLDIAFGMNREDAKDWDDVEDILWQALGILDQLPPQPQNQFYKGKEVAKETACRLRDLVGKERKKTSNRMWEYLLRNTAIEIKSRIRCLYLVAEEYLDKGNYAEAASWAGEAVAMGEGSKHTMCLDPLLIQRDAFDFLNDTQKCVAVSLKILDFLEPSGRDQEEQKSDRRIQRETQLCIATSLAIQGDLEEARSWYCKAADGAGSLPTDEQHPLYTGTSTTFPT</sequence>